<evidence type="ECO:0000313" key="6">
    <source>
        <dbReference type="Proteomes" id="UP000807469"/>
    </source>
</evidence>
<dbReference type="EMBL" id="MU155163">
    <property type="protein sequence ID" value="KAF9482626.1"/>
    <property type="molecule type" value="Genomic_DNA"/>
</dbReference>
<protein>
    <submittedName>
        <fullName evidence="5">Uncharacterized protein</fullName>
    </submittedName>
</protein>
<dbReference type="CDD" id="cd21075">
    <property type="entry name" value="DBD_XPA-like"/>
    <property type="match status" value="1"/>
</dbReference>
<gene>
    <name evidence="5" type="ORF">BDN70DRAFT_918979</name>
</gene>
<reference evidence="5" key="1">
    <citation type="submission" date="2020-11" db="EMBL/GenBank/DDBJ databases">
        <authorList>
            <consortium name="DOE Joint Genome Institute"/>
            <person name="Ahrendt S."/>
            <person name="Riley R."/>
            <person name="Andreopoulos W."/>
            <person name="Labutti K."/>
            <person name="Pangilinan J."/>
            <person name="Ruiz-Duenas F.J."/>
            <person name="Barrasa J.M."/>
            <person name="Sanchez-Garcia M."/>
            <person name="Camarero S."/>
            <person name="Miyauchi S."/>
            <person name="Serrano A."/>
            <person name="Linde D."/>
            <person name="Babiker R."/>
            <person name="Drula E."/>
            <person name="Ayuso-Fernandez I."/>
            <person name="Pacheco R."/>
            <person name="Padilla G."/>
            <person name="Ferreira P."/>
            <person name="Barriuso J."/>
            <person name="Kellner H."/>
            <person name="Castanera R."/>
            <person name="Alfaro M."/>
            <person name="Ramirez L."/>
            <person name="Pisabarro A.G."/>
            <person name="Kuo A."/>
            <person name="Tritt A."/>
            <person name="Lipzen A."/>
            <person name="He G."/>
            <person name="Yan M."/>
            <person name="Ng V."/>
            <person name="Cullen D."/>
            <person name="Martin F."/>
            <person name="Rosso M.-N."/>
            <person name="Henrissat B."/>
            <person name="Hibbett D."/>
            <person name="Martinez A.T."/>
            <person name="Grigoriev I.V."/>
        </authorList>
    </citation>
    <scope>NUCLEOTIDE SEQUENCE</scope>
    <source>
        <strain evidence="5">CIRM-BRFM 674</strain>
    </source>
</reference>
<comment type="caution">
    <text evidence="5">The sequence shown here is derived from an EMBL/GenBank/DDBJ whole genome shotgun (WGS) entry which is preliminary data.</text>
</comment>
<dbReference type="OrthoDB" id="3058642at2759"/>
<dbReference type="AlphaFoldDB" id="A0A9P5ZAW5"/>
<name>A0A9P5ZAW5_9AGAR</name>
<organism evidence="5 6">
    <name type="scientific">Pholiota conissans</name>
    <dbReference type="NCBI Taxonomy" id="109636"/>
    <lineage>
        <taxon>Eukaryota</taxon>
        <taxon>Fungi</taxon>
        <taxon>Dikarya</taxon>
        <taxon>Basidiomycota</taxon>
        <taxon>Agaricomycotina</taxon>
        <taxon>Agaricomycetes</taxon>
        <taxon>Agaricomycetidae</taxon>
        <taxon>Agaricales</taxon>
        <taxon>Agaricineae</taxon>
        <taxon>Strophariaceae</taxon>
        <taxon>Pholiota</taxon>
    </lineage>
</organism>
<comment type="subcellular location">
    <subcellularLocation>
        <location evidence="1">Nucleus</location>
    </subcellularLocation>
</comment>
<sequence>MPKASSQTSSSQQSSNAGSPAKKGFPRNKKVTEVQDKSLWRPSWIPETATITKTDAMKRYHLNKKDMDGLNYTTTTANSFVKITERFYKAVESHVYKERDVEMRAWEKHGGPEGFQRMLNKRAKGGKKSNNKPKSYEVGVDPAPVPLPAALVPDIDIETPNIILGDIKANMQDRNELWLWDAVNKVLHEMRIPDTSPDGRDRTTLMMCADNTLQGHYPQRPASAYSLPPNSASVEALNKLLSRAPSTQDGPAIDSQYDDAAKNMVVEWKKAYKDKVFAKLSGVLQEHGSYGLETARWIVYDKYVKCGMSSLDYQPNPKWPAESPSQWIWNDSAKFWLENALKRE</sequence>
<keyword evidence="3" id="KW-0539">Nucleus</keyword>
<dbReference type="GO" id="GO:0005634">
    <property type="term" value="C:nucleus"/>
    <property type="evidence" value="ECO:0007669"/>
    <property type="project" value="UniProtKB-SubCell"/>
</dbReference>
<keyword evidence="6" id="KW-1185">Reference proteome</keyword>
<accession>A0A9P5ZAW5</accession>
<evidence type="ECO:0000256" key="3">
    <source>
        <dbReference type="ARBA" id="ARBA00023242"/>
    </source>
</evidence>
<evidence type="ECO:0000256" key="2">
    <source>
        <dbReference type="ARBA" id="ARBA00022833"/>
    </source>
</evidence>
<dbReference type="SUPFAM" id="SSF46955">
    <property type="entry name" value="Putative DNA-binding domain"/>
    <property type="match status" value="1"/>
</dbReference>
<feature type="region of interest" description="Disordered" evidence="4">
    <location>
        <begin position="1"/>
        <end position="37"/>
    </location>
</feature>
<keyword evidence="2" id="KW-0862">Zinc</keyword>
<dbReference type="InterPro" id="IPR009061">
    <property type="entry name" value="DNA-bd_dom_put_sf"/>
</dbReference>
<evidence type="ECO:0000256" key="1">
    <source>
        <dbReference type="ARBA" id="ARBA00004123"/>
    </source>
</evidence>
<proteinExistence type="predicted"/>
<evidence type="ECO:0000256" key="4">
    <source>
        <dbReference type="SAM" id="MobiDB-lite"/>
    </source>
</evidence>
<feature type="compositionally biased region" description="Low complexity" evidence="4">
    <location>
        <begin position="1"/>
        <end position="15"/>
    </location>
</feature>
<dbReference type="Proteomes" id="UP000807469">
    <property type="component" value="Unassembled WGS sequence"/>
</dbReference>
<evidence type="ECO:0000313" key="5">
    <source>
        <dbReference type="EMBL" id="KAF9482626.1"/>
    </source>
</evidence>
<dbReference type="InterPro" id="IPR037129">
    <property type="entry name" value="XPA_sf"/>
</dbReference>
<dbReference type="Gene3D" id="3.90.530.10">
    <property type="entry name" value="XPA C-terminal domain"/>
    <property type="match status" value="1"/>
</dbReference>